<evidence type="ECO:0000313" key="2">
    <source>
        <dbReference type="EMBL" id="NLQ22811.1"/>
    </source>
</evidence>
<sequence>MSNVQKIIEIIADILETDAAELTIETELDETVWDSLAVVTFISEIDSNFDQIISPAELSSVKTVADLISLVK</sequence>
<dbReference type="InterPro" id="IPR036736">
    <property type="entry name" value="ACP-like_sf"/>
</dbReference>
<gene>
    <name evidence="2" type="ORF">HGO26_07950</name>
</gene>
<dbReference type="Gene3D" id="1.10.1200.10">
    <property type="entry name" value="ACP-like"/>
    <property type="match status" value="1"/>
</dbReference>
<dbReference type="RefSeq" id="WP_168824422.1">
    <property type="nucleotide sequence ID" value="NZ_JABAEB010000004.1"/>
</dbReference>
<proteinExistence type="predicted"/>
<accession>A0ABX1KKU6</accession>
<evidence type="ECO:0000259" key="1">
    <source>
        <dbReference type="PROSITE" id="PS50075"/>
    </source>
</evidence>
<dbReference type="Proteomes" id="UP000527352">
    <property type="component" value="Unassembled WGS sequence"/>
</dbReference>
<keyword evidence="3" id="KW-1185">Reference proteome</keyword>
<dbReference type="SUPFAM" id="SSF47336">
    <property type="entry name" value="ACP-like"/>
    <property type="match status" value="1"/>
</dbReference>
<dbReference type="EMBL" id="JABAEB010000004">
    <property type="protein sequence ID" value="NLQ22811.1"/>
    <property type="molecule type" value="Genomic_DNA"/>
</dbReference>
<comment type="caution">
    <text evidence="2">The sequence shown here is derived from an EMBL/GenBank/DDBJ whole genome shotgun (WGS) entry which is preliminary data.</text>
</comment>
<dbReference type="Pfam" id="PF00550">
    <property type="entry name" value="PP-binding"/>
    <property type="match status" value="1"/>
</dbReference>
<dbReference type="PROSITE" id="PS50075">
    <property type="entry name" value="CARRIER"/>
    <property type="match status" value="1"/>
</dbReference>
<name>A0ABX1KKU6_9GAMM</name>
<evidence type="ECO:0000313" key="3">
    <source>
        <dbReference type="Proteomes" id="UP000527352"/>
    </source>
</evidence>
<feature type="domain" description="Carrier" evidence="1">
    <location>
        <begin position="1"/>
        <end position="72"/>
    </location>
</feature>
<organism evidence="2 3">
    <name type="scientific">Shewanella oncorhynchi</name>
    <dbReference type="NCBI Taxonomy" id="2726434"/>
    <lineage>
        <taxon>Bacteria</taxon>
        <taxon>Pseudomonadati</taxon>
        <taxon>Pseudomonadota</taxon>
        <taxon>Gammaproteobacteria</taxon>
        <taxon>Alteromonadales</taxon>
        <taxon>Shewanellaceae</taxon>
        <taxon>Shewanella</taxon>
    </lineage>
</organism>
<reference evidence="2 3" key="1">
    <citation type="submission" date="2020-04" db="EMBL/GenBank/DDBJ databases">
        <title>The first description of lens atrophy caused by putative novel Shewanella sp. that is a new emerging pathogen for cultured rainbow trout?</title>
        <authorList>
            <person name="Saticioglu I.B."/>
            <person name="Duman M."/>
            <person name="Altun S."/>
        </authorList>
    </citation>
    <scope>NUCLEOTIDE SEQUENCE [LARGE SCALE GENOMIC DNA]</scope>
    <source>
        <strain evidence="2 3">S-1</strain>
    </source>
</reference>
<protein>
    <submittedName>
        <fullName evidence="2">Acyl carrier protein</fullName>
    </submittedName>
</protein>
<dbReference type="InterPro" id="IPR009081">
    <property type="entry name" value="PP-bd_ACP"/>
</dbReference>